<feature type="binding site" evidence="14">
    <location>
        <begin position="259"/>
        <end position="265"/>
    </location>
    <ligand>
        <name>S-adenosyl-L-methionine</name>
        <dbReference type="ChEBI" id="CHEBI:59789"/>
    </ligand>
</feature>
<keyword evidence="17" id="KW-1185">Reference proteome</keyword>
<gene>
    <name evidence="16" type="ORF">LZ11_00158</name>
</gene>
<evidence type="ECO:0000256" key="11">
    <source>
        <dbReference type="ARBA" id="ARBA00030399"/>
    </source>
</evidence>
<evidence type="ECO:0000256" key="10">
    <source>
        <dbReference type="ARBA" id="ARBA00022884"/>
    </source>
</evidence>
<dbReference type="Gene3D" id="3.30.70.1170">
    <property type="entry name" value="Sun protein, domain 3"/>
    <property type="match status" value="1"/>
</dbReference>
<dbReference type="AlphaFoldDB" id="A0A5S5B0S3"/>
<evidence type="ECO:0000256" key="3">
    <source>
        <dbReference type="ARBA" id="ARBA00007494"/>
    </source>
</evidence>
<dbReference type="InterPro" id="IPR023267">
    <property type="entry name" value="RCMT"/>
</dbReference>
<dbReference type="FunFam" id="3.40.50.150:FF:000257">
    <property type="entry name" value="16S rRNA methyltransferase"/>
    <property type="match status" value="1"/>
</dbReference>
<dbReference type="OrthoDB" id="9810297at2"/>
<dbReference type="RefSeq" id="WP_148865706.1">
    <property type="nucleotide sequence ID" value="NZ_VNHO01000001.1"/>
</dbReference>
<evidence type="ECO:0000256" key="9">
    <source>
        <dbReference type="ARBA" id="ARBA00022691"/>
    </source>
</evidence>
<keyword evidence="6" id="KW-0698">rRNA processing</keyword>
<evidence type="ECO:0000256" key="2">
    <source>
        <dbReference type="ARBA" id="ARBA00004496"/>
    </source>
</evidence>
<feature type="binding site" evidence="14">
    <location>
        <position position="328"/>
    </location>
    <ligand>
        <name>S-adenosyl-L-methionine</name>
        <dbReference type="ChEBI" id="CHEBI:59789"/>
    </ligand>
</feature>
<dbReference type="InterPro" id="IPR006027">
    <property type="entry name" value="NusB_RsmB_TIM44"/>
</dbReference>
<feature type="binding site" evidence="14">
    <location>
        <position position="283"/>
    </location>
    <ligand>
        <name>S-adenosyl-L-methionine</name>
        <dbReference type="ChEBI" id="CHEBI:59789"/>
    </ligand>
</feature>
<comment type="caution">
    <text evidence="16">The sequence shown here is derived from an EMBL/GenBank/DDBJ whole genome shotgun (WGS) entry which is preliminary data.</text>
</comment>
<evidence type="ECO:0000256" key="7">
    <source>
        <dbReference type="ARBA" id="ARBA00022603"/>
    </source>
</evidence>
<dbReference type="InterPro" id="IPR018314">
    <property type="entry name" value="RsmB/NOL1/NOP2-like_CS"/>
</dbReference>
<dbReference type="FunFam" id="3.30.70.1170:FF:000003">
    <property type="entry name" value="16S rRNA (Cytosine(967)-C(5))-methyltransferase RsmB"/>
    <property type="match status" value="1"/>
</dbReference>
<organism evidence="16 17">
    <name type="scientific">Thermosediminibacter litoriperuensis</name>
    <dbReference type="NCBI Taxonomy" id="291989"/>
    <lineage>
        <taxon>Bacteria</taxon>
        <taxon>Bacillati</taxon>
        <taxon>Bacillota</taxon>
        <taxon>Clostridia</taxon>
        <taxon>Thermosediminibacterales</taxon>
        <taxon>Thermosediminibacteraceae</taxon>
        <taxon>Thermosediminibacter</taxon>
    </lineage>
</organism>
<protein>
    <recommendedName>
        <fullName evidence="4">16S rRNA (cytosine(967)-C(5))-methyltransferase</fullName>
        <ecNumber evidence="4">2.1.1.176</ecNumber>
    </recommendedName>
    <alternativeName>
        <fullName evidence="11">16S rRNA m5C967 methyltransferase</fullName>
    </alternativeName>
    <alternativeName>
        <fullName evidence="12">rRNA (cytosine-C(5)-)-methyltransferase RsmB</fullName>
    </alternativeName>
</protein>
<dbReference type="NCBIfam" id="TIGR00563">
    <property type="entry name" value="rsmB"/>
    <property type="match status" value="1"/>
</dbReference>
<evidence type="ECO:0000259" key="15">
    <source>
        <dbReference type="PROSITE" id="PS51686"/>
    </source>
</evidence>
<dbReference type="SUPFAM" id="SSF53335">
    <property type="entry name" value="S-adenosyl-L-methionine-dependent methyltransferases"/>
    <property type="match status" value="1"/>
</dbReference>
<evidence type="ECO:0000313" key="17">
    <source>
        <dbReference type="Proteomes" id="UP000322294"/>
    </source>
</evidence>
<dbReference type="EC" id="2.1.1.176" evidence="4"/>
<feature type="binding site" evidence="14">
    <location>
        <position position="310"/>
    </location>
    <ligand>
        <name>S-adenosyl-L-methionine</name>
        <dbReference type="ChEBI" id="CHEBI:59789"/>
    </ligand>
</feature>
<dbReference type="GO" id="GO:0006355">
    <property type="term" value="P:regulation of DNA-templated transcription"/>
    <property type="evidence" value="ECO:0007669"/>
    <property type="project" value="InterPro"/>
</dbReference>
<comment type="subcellular location">
    <subcellularLocation>
        <location evidence="2">Cytoplasm</location>
    </subcellularLocation>
</comment>
<evidence type="ECO:0000313" key="16">
    <source>
        <dbReference type="EMBL" id="TYP59996.1"/>
    </source>
</evidence>
<evidence type="ECO:0000256" key="8">
    <source>
        <dbReference type="ARBA" id="ARBA00022679"/>
    </source>
</evidence>
<dbReference type="PANTHER" id="PTHR22807:SF53">
    <property type="entry name" value="RIBOSOMAL RNA SMALL SUBUNIT METHYLTRANSFERASE B-RELATED"/>
    <property type="match status" value="1"/>
</dbReference>
<name>A0A5S5B0S3_9FIRM</name>
<keyword evidence="10 14" id="KW-0694">RNA-binding</keyword>
<proteinExistence type="inferred from homology"/>
<dbReference type="InterPro" id="IPR004573">
    <property type="entry name" value="rRNA_ssu_MeTfrase_B"/>
</dbReference>
<dbReference type="InterPro" id="IPR035926">
    <property type="entry name" value="NusB-like_sf"/>
</dbReference>
<dbReference type="PRINTS" id="PR02008">
    <property type="entry name" value="RCMTFAMILY"/>
</dbReference>
<dbReference type="PROSITE" id="PS01153">
    <property type="entry name" value="NOL1_NOP2_SUN"/>
    <property type="match status" value="1"/>
</dbReference>
<comment type="function">
    <text evidence="1">Specifically methylates the cytosine at position 967 (m5C967) of 16S rRNA.</text>
</comment>
<comment type="catalytic activity">
    <reaction evidence="13">
        <text>cytidine(967) in 16S rRNA + S-adenosyl-L-methionine = 5-methylcytidine(967) in 16S rRNA + S-adenosyl-L-homocysteine + H(+)</text>
        <dbReference type="Rhea" id="RHEA:42748"/>
        <dbReference type="Rhea" id="RHEA-COMP:10219"/>
        <dbReference type="Rhea" id="RHEA-COMP:10220"/>
        <dbReference type="ChEBI" id="CHEBI:15378"/>
        <dbReference type="ChEBI" id="CHEBI:57856"/>
        <dbReference type="ChEBI" id="CHEBI:59789"/>
        <dbReference type="ChEBI" id="CHEBI:74483"/>
        <dbReference type="ChEBI" id="CHEBI:82748"/>
        <dbReference type="EC" id="2.1.1.176"/>
    </reaction>
</comment>
<dbReference type="GO" id="GO:0005737">
    <property type="term" value="C:cytoplasm"/>
    <property type="evidence" value="ECO:0007669"/>
    <property type="project" value="UniProtKB-SubCell"/>
</dbReference>
<dbReference type="Proteomes" id="UP000322294">
    <property type="component" value="Unassembled WGS sequence"/>
</dbReference>
<dbReference type="GO" id="GO:0008649">
    <property type="term" value="F:rRNA methyltransferase activity"/>
    <property type="evidence" value="ECO:0007669"/>
    <property type="project" value="InterPro"/>
</dbReference>
<evidence type="ECO:0000256" key="5">
    <source>
        <dbReference type="ARBA" id="ARBA00022490"/>
    </source>
</evidence>
<dbReference type="InterPro" id="IPR049560">
    <property type="entry name" value="MeTrfase_RsmB-F_NOP2_cat"/>
</dbReference>
<dbReference type="Pfam" id="PF01029">
    <property type="entry name" value="NusB"/>
    <property type="match status" value="1"/>
</dbReference>
<evidence type="ECO:0000256" key="13">
    <source>
        <dbReference type="ARBA" id="ARBA00047283"/>
    </source>
</evidence>
<keyword evidence="7 14" id="KW-0489">Methyltransferase</keyword>
<dbReference type="Pfam" id="PF22458">
    <property type="entry name" value="RsmF-B_ferredox"/>
    <property type="match status" value="1"/>
</dbReference>
<dbReference type="InterPro" id="IPR054728">
    <property type="entry name" value="RsmB-like_ferredoxin"/>
</dbReference>
<keyword evidence="8 14" id="KW-0808">Transferase</keyword>
<dbReference type="NCBIfam" id="TIGR00446">
    <property type="entry name" value="nop2p"/>
    <property type="match status" value="1"/>
</dbReference>
<evidence type="ECO:0000256" key="14">
    <source>
        <dbReference type="PROSITE-ProRule" id="PRU01023"/>
    </source>
</evidence>
<dbReference type="InterPro" id="IPR029063">
    <property type="entry name" value="SAM-dependent_MTases_sf"/>
</dbReference>
<keyword evidence="5" id="KW-0963">Cytoplasm</keyword>
<reference evidence="16 17" key="1">
    <citation type="submission" date="2019-07" db="EMBL/GenBank/DDBJ databases">
        <title>Genomic Encyclopedia of Type Strains, Phase I: the one thousand microbial genomes (KMG-I) project.</title>
        <authorList>
            <person name="Kyrpides N."/>
        </authorList>
    </citation>
    <scope>NUCLEOTIDE SEQUENCE [LARGE SCALE GENOMIC DNA]</scope>
    <source>
        <strain evidence="16 17">DSM 16647</strain>
    </source>
</reference>
<evidence type="ECO:0000256" key="1">
    <source>
        <dbReference type="ARBA" id="ARBA00002724"/>
    </source>
</evidence>
<dbReference type="InterPro" id="IPR001678">
    <property type="entry name" value="MeTrfase_RsmB-F_NOP2_dom"/>
</dbReference>
<feature type="active site" description="Nucleophile" evidence="14">
    <location>
        <position position="381"/>
    </location>
</feature>
<evidence type="ECO:0000256" key="6">
    <source>
        <dbReference type="ARBA" id="ARBA00022552"/>
    </source>
</evidence>
<dbReference type="Gene3D" id="1.10.940.10">
    <property type="entry name" value="NusB-like"/>
    <property type="match status" value="1"/>
</dbReference>
<comment type="similarity">
    <text evidence="3 14">Belongs to the class I-like SAM-binding methyltransferase superfamily. RsmB/NOP family.</text>
</comment>
<dbReference type="EMBL" id="VNHO01000001">
    <property type="protein sequence ID" value="TYP59996.1"/>
    <property type="molecule type" value="Genomic_DNA"/>
</dbReference>
<dbReference type="PANTHER" id="PTHR22807">
    <property type="entry name" value="NOP2 YEAST -RELATED NOL1/NOP2/FMU SUN DOMAIN-CONTAINING"/>
    <property type="match status" value="1"/>
</dbReference>
<dbReference type="CDD" id="cd02440">
    <property type="entry name" value="AdoMet_MTases"/>
    <property type="match status" value="1"/>
</dbReference>
<dbReference type="NCBIfam" id="NF011494">
    <property type="entry name" value="PRK14902.1"/>
    <property type="match status" value="1"/>
</dbReference>
<dbReference type="SUPFAM" id="SSF48013">
    <property type="entry name" value="NusB-like"/>
    <property type="match status" value="1"/>
</dbReference>
<evidence type="ECO:0000256" key="4">
    <source>
        <dbReference type="ARBA" id="ARBA00012140"/>
    </source>
</evidence>
<accession>A0A5S5B0S3</accession>
<dbReference type="InterPro" id="IPR011023">
    <property type="entry name" value="Nop2p"/>
</dbReference>
<dbReference type="Pfam" id="PF01189">
    <property type="entry name" value="Methyltr_RsmB-F"/>
    <property type="match status" value="1"/>
</dbReference>
<keyword evidence="9 14" id="KW-0949">S-adenosyl-L-methionine</keyword>
<dbReference type="GO" id="GO:0003723">
    <property type="term" value="F:RNA binding"/>
    <property type="evidence" value="ECO:0007669"/>
    <property type="project" value="UniProtKB-UniRule"/>
</dbReference>
<evidence type="ECO:0000256" key="12">
    <source>
        <dbReference type="ARBA" id="ARBA00031088"/>
    </source>
</evidence>
<feature type="domain" description="SAM-dependent MTase RsmB/NOP-type" evidence="15">
    <location>
        <begin position="169"/>
        <end position="446"/>
    </location>
</feature>
<dbReference type="PROSITE" id="PS51686">
    <property type="entry name" value="SAM_MT_RSMB_NOP"/>
    <property type="match status" value="1"/>
</dbReference>
<dbReference type="Gene3D" id="3.40.50.150">
    <property type="entry name" value="Vaccinia Virus protein VP39"/>
    <property type="match status" value="1"/>
</dbReference>
<sequence>MKSVNPRELAVKILAEVERGSYSNLSLNRHLTTEISREDRALITELVYGVIKHRTRLDYVLSKFSRIGLNKINPIILNSLRVGLYQILFLDKIPDYAAVNESVNIAKLYNNKAAGFVNGVMRNAIRNKDSIDYPDVRDPVRYLTVYYSFPKWMIRRWLDLFGFNFTESLCRAMNEKPRMCVRVNTLKINITDLKMLLDKEGVVYSPGLFLEEALYIDDGPPITELDSFKNGYFQPQDESSMLAARALGAADGETVLDVAAAPGGKTTHLAQLMKNNGRIYAWDIHPHRVELLKETCHRLGVSIVYPEVRDARITDKKQFGKFDRVLVDAPCSGLGVIRRKPDIKWSKKPEDILVLKREQLQIMQVTSQYVKSGGILVYSTCSIEPEENYEVVKEFLKENRDFDLDDIRPYLPEALSTEVEEPYGYIQIYPNVNGIDGFFIARLKRIR</sequence>